<protein>
    <recommendedName>
        <fullName evidence="1">Methyltransferase domain-containing protein</fullName>
    </recommendedName>
</protein>
<sequence>MTAPAPATHAPDGSPVEFFARFPADEEPLLIRSVIPPRCEILDLGCGAGRLAHPLLALGHPVVAVDQSAEMLAHVVGAETLLADIEDLDLGRRFPCVLLAGNLVNLSGDDLADRFLATCARHVDEEGTVLIQRLDPEWALSFGNVTTERDGFTFTISEVHHDGDRIEATLTYGDGSETWEQALCGRVLDDRSLAAMLRWNGLEMVRTLDHRGTWVQAVPA</sequence>
<dbReference type="InterPro" id="IPR041698">
    <property type="entry name" value="Methyltransf_25"/>
</dbReference>
<organism evidence="2">
    <name type="scientific">uncultured Acidimicrobiales bacterium</name>
    <dbReference type="NCBI Taxonomy" id="310071"/>
    <lineage>
        <taxon>Bacteria</taxon>
        <taxon>Bacillati</taxon>
        <taxon>Actinomycetota</taxon>
        <taxon>Acidimicrobiia</taxon>
        <taxon>Acidimicrobiales</taxon>
        <taxon>environmental samples</taxon>
    </lineage>
</organism>
<evidence type="ECO:0000313" key="2">
    <source>
        <dbReference type="EMBL" id="CAA9212917.1"/>
    </source>
</evidence>
<accession>A0A6J4H300</accession>
<dbReference type="CDD" id="cd02440">
    <property type="entry name" value="AdoMet_MTases"/>
    <property type="match status" value="1"/>
</dbReference>
<dbReference type="Pfam" id="PF13649">
    <property type="entry name" value="Methyltransf_25"/>
    <property type="match status" value="1"/>
</dbReference>
<gene>
    <name evidence="2" type="ORF">AVDCRST_MAG50-120</name>
</gene>
<proteinExistence type="predicted"/>
<dbReference type="AlphaFoldDB" id="A0A6J4H300"/>
<evidence type="ECO:0000259" key="1">
    <source>
        <dbReference type="Pfam" id="PF13649"/>
    </source>
</evidence>
<dbReference type="EMBL" id="CADCTF010000010">
    <property type="protein sequence ID" value="CAA9212917.1"/>
    <property type="molecule type" value="Genomic_DNA"/>
</dbReference>
<reference evidence="2" key="1">
    <citation type="submission" date="2020-02" db="EMBL/GenBank/DDBJ databases">
        <authorList>
            <person name="Meier V. D."/>
        </authorList>
    </citation>
    <scope>NUCLEOTIDE SEQUENCE</scope>
    <source>
        <strain evidence="2">AVDCRST_MAG50</strain>
    </source>
</reference>
<dbReference type="Gene3D" id="3.40.50.150">
    <property type="entry name" value="Vaccinia Virus protein VP39"/>
    <property type="match status" value="1"/>
</dbReference>
<name>A0A6J4H300_9ACTN</name>
<feature type="domain" description="Methyltransferase" evidence="1">
    <location>
        <begin position="41"/>
        <end position="127"/>
    </location>
</feature>
<dbReference type="InterPro" id="IPR029063">
    <property type="entry name" value="SAM-dependent_MTases_sf"/>
</dbReference>
<dbReference type="SUPFAM" id="SSF53335">
    <property type="entry name" value="S-adenosyl-L-methionine-dependent methyltransferases"/>
    <property type="match status" value="1"/>
</dbReference>